<dbReference type="InterPro" id="IPR041591">
    <property type="entry name" value="OCRE"/>
</dbReference>
<dbReference type="PROSITE" id="PS50174">
    <property type="entry name" value="G_PATCH"/>
    <property type="match status" value="1"/>
</dbReference>
<gene>
    <name evidence="2" type="ORF">TCLT_LOCUS1330</name>
</gene>
<reference evidence="4" key="1">
    <citation type="submission" date="2017-02" db="UniProtKB">
        <authorList>
            <consortium name="WormBaseParasite"/>
        </authorList>
    </citation>
    <scope>IDENTIFICATION</scope>
</reference>
<dbReference type="OrthoDB" id="2538319at2759"/>
<organism evidence="4">
    <name type="scientific">Thelazia callipaeda</name>
    <name type="common">Oriental eyeworm</name>
    <name type="synonym">Parasitic nematode</name>
    <dbReference type="NCBI Taxonomy" id="103827"/>
    <lineage>
        <taxon>Eukaryota</taxon>
        <taxon>Metazoa</taxon>
        <taxon>Ecdysozoa</taxon>
        <taxon>Nematoda</taxon>
        <taxon>Chromadorea</taxon>
        <taxon>Rhabditida</taxon>
        <taxon>Spirurina</taxon>
        <taxon>Spiruromorpha</taxon>
        <taxon>Thelazioidea</taxon>
        <taxon>Thelaziidae</taxon>
        <taxon>Thelazia</taxon>
    </lineage>
</organism>
<dbReference type="STRING" id="103827.A0A0N5CMF0"/>
<accession>A0A0N5CMF0</accession>
<dbReference type="Proteomes" id="UP000276776">
    <property type="component" value="Unassembled WGS sequence"/>
</dbReference>
<dbReference type="InterPro" id="IPR053027">
    <property type="entry name" value="AGGF1"/>
</dbReference>
<dbReference type="InterPro" id="IPR000467">
    <property type="entry name" value="G_patch_dom"/>
</dbReference>
<name>A0A0N5CMF0_THECL</name>
<dbReference type="PANTHER" id="PTHR23106:SF24">
    <property type="entry name" value="ANGIOGENIC FACTOR WITH G PATCH AND FHA DOMAINS 1"/>
    <property type="match status" value="1"/>
</dbReference>
<dbReference type="GO" id="GO:0003676">
    <property type="term" value="F:nucleic acid binding"/>
    <property type="evidence" value="ECO:0007669"/>
    <property type="project" value="InterPro"/>
</dbReference>
<dbReference type="WBParaSite" id="TCLT_0000132901-mRNA-1">
    <property type="protein sequence ID" value="TCLT_0000132901-mRNA-1"/>
    <property type="gene ID" value="TCLT_0000132901"/>
</dbReference>
<dbReference type="Pfam" id="PF01585">
    <property type="entry name" value="G-patch"/>
    <property type="match status" value="1"/>
</dbReference>
<keyword evidence="3" id="KW-1185">Reference proteome</keyword>
<dbReference type="OMA" id="QLHKTHA"/>
<evidence type="ECO:0000313" key="3">
    <source>
        <dbReference type="Proteomes" id="UP000276776"/>
    </source>
</evidence>
<dbReference type="SMART" id="SM00443">
    <property type="entry name" value="G_patch"/>
    <property type="match status" value="1"/>
</dbReference>
<dbReference type="EMBL" id="UYYF01000161">
    <property type="protein sequence ID" value="VDM96711.1"/>
    <property type="molecule type" value="Genomic_DNA"/>
</dbReference>
<protein>
    <submittedName>
        <fullName evidence="4">G-patch domain-containing protein</fullName>
    </submittedName>
</protein>
<proteinExistence type="predicted"/>
<reference evidence="2 3" key="2">
    <citation type="submission" date="2018-11" db="EMBL/GenBank/DDBJ databases">
        <authorList>
            <consortium name="Pathogen Informatics"/>
        </authorList>
    </citation>
    <scope>NUCLEOTIDE SEQUENCE [LARGE SCALE GENOMIC DNA]</scope>
</reference>
<evidence type="ECO:0000313" key="4">
    <source>
        <dbReference type="WBParaSite" id="TCLT_0000132901-mRNA-1"/>
    </source>
</evidence>
<sequence length="466" mass="53572">MDMLENNGAAMCQSNIPSTNEVDDKQNGMSIADVLRQTANEFLCNKYLQGFEFIQDYKLYYNPITGYFYDQDTALFYHPSTNCYYYYDTETDNYVYYSRPPCKHHWFDKLAERKAFTLLGDSYVNGMSQDEVDVFECLYSLLKDVSKLVDCETFENDILDDEISIHIQEERIDYAPCVRIIEKDSGALNVVTIVGARIGTTSDSDIQLSSQTHSTDELSAVIRYDETKQRYLIMIEKGGSSIFHNGSMLTTYEEVVIDHGDEWQFGEQKIATHIHYGTNTCGTCEPGLLRNTLSTSSVDAHCYHPVRDISKEKLRRINLRNMKKEYGIFDNEHRYQYKYQKKEHNSSNMVMQTSGRQVCANFSAQSSLTVNEAPSPSLKVLDESNRGFNLLQRMGWKQGSGLGRREDGITEPVISEVRTARAGLGSQKEMKLPVSERHFSKQHVLEITRQRFQRSQIVLDEKCDKI</sequence>
<dbReference type="AlphaFoldDB" id="A0A0N5CMF0"/>
<dbReference type="PANTHER" id="PTHR23106">
    <property type="entry name" value="ANGIOGENIC FACTOR WITH G PATCH AND FHA DOMAINS 1"/>
    <property type="match status" value="1"/>
</dbReference>
<dbReference type="Pfam" id="PF17780">
    <property type="entry name" value="OCRE"/>
    <property type="match status" value="1"/>
</dbReference>
<feature type="domain" description="G-patch" evidence="1">
    <location>
        <begin position="383"/>
        <end position="429"/>
    </location>
</feature>
<evidence type="ECO:0000313" key="2">
    <source>
        <dbReference type="EMBL" id="VDM96711.1"/>
    </source>
</evidence>
<evidence type="ECO:0000259" key="1">
    <source>
        <dbReference type="PROSITE" id="PS50174"/>
    </source>
</evidence>